<dbReference type="SUPFAM" id="SSF52768">
    <property type="entry name" value="Arginase/deacetylase"/>
    <property type="match status" value="1"/>
</dbReference>
<gene>
    <name evidence="9" type="ORF">ASTO00021_LOCUS8112</name>
</gene>
<keyword evidence="4" id="KW-0156">Chromatin regulator</keyword>
<evidence type="ECO:0000256" key="3">
    <source>
        <dbReference type="ARBA" id="ARBA00022801"/>
    </source>
</evidence>
<dbReference type="InterPro" id="IPR037138">
    <property type="entry name" value="His_deacetylse_dom_sf"/>
</dbReference>
<keyword evidence="7" id="KW-0479">Metal-binding</keyword>
<sequence length="353" mass="39055">MNCEYDEGVEVAYIYSADLIKASDALPVHKRSADGKGRNRNAMVHSLIEGMGLLKCRNIRVVSPTPAKIEDALAYHDRKYIDALLHCKDKDTDPEILEKYSIGQDASAFEYVIEHSLWVLGGTLVACDQLMNSKAKVAINWCGGRHHALRAEASGFCYINDVVLAISKLQTKPAFQNILCIDIDVHHGDGQESAFYYTDSVMTVSFHLFEPGFFPGKSGDTISRGSLRGQGYNLNVPLDRGTSGSRYEQLFKQHMNEVLEGFSPDAIVFVCGADCLKNDPRGGLNLHHTNVTSCARYLNDLEKPMLVLGAGGYSFTHASKCWAAVTATILGVDTPDDIPEHEYFECYGPSWRF</sequence>
<evidence type="ECO:0000256" key="6">
    <source>
        <dbReference type="PIRSR" id="PIRSR037913-2"/>
    </source>
</evidence>
<dbReference type="Gene3D" id="3.40.800.20">
    <property type="entry name" value="Histone deacetylase domain"/>
    <property type="match status" value="1"/>
</dbReference>
<name>A0A7S3PHC6_9STRA</name>
<feature type="binding site" evidence="7">
    <location>
        <position position="184"/>
    </location>
    <ligand>
        <name>a divalent metal cation</name>
        <dbReference type="ChEBI" id="CHEBI:60240"/>
    </ligand>
</feature>
<dbReference type="PIRSF" id="PIRSF037913">
    <property type="entry name" value="His_deacetylse_1"/>
    <property type="match status" value="1"/>
</dbReference>
<evidence type="ECO:0000313" key="9">
    <source>
        <dbReference type="EMBL" id="CAE0437859.1"/>
    </source>
</evidence>
<evidence type="ECO:0000256" key="7">
    <source>
        <dbReference type="PIRSR" id="PIRSR037913-3"/>
    </source>
</evidence>
<dbReference type="Pfam" id="PF00850">
    <property type="entry name" value="Hist_deacetyl"/>
    <property type="match status" value="1"/>
</dbReference>
<feature type="binding site" evidence="7">
    <location>
        <position position="186"/>
    </location>
    <ligand>
        <name>a divalent metal cation</name>
        <dbReference type="ChEBI" id="CHEBI:60240"/>
    </ligand>
</feature>
<dbReference type="InterPro" id="IPR023696">
    <property type="entry name" value="Ureohydrolase_dom_sf"/>
</dbReference>
<proteinExistence type="inferred from homology"/>
<evidence type="ECO:0000256" key="4">
    <source>
        <dbReference type="ARBA" id="ARBA00022853"/>
    </source>
</evidence>
<dbReference type="InterPro" id="IPR023801">
    <property type="entry name" value="His_deacetylse_dom"/>
</dbReference>
<dbReference type="EMBL" id="HBIN01010830">
    <property type="protein sequence ID" value="CAE0437859.1"/>
    <property type="molecule type" value="Transcribed_RNA"/>
</dbReference>
<reference evidence="9" key="1">
    <citation type="submission" date="2021-01" db="EMBL/GenBank/DDBJ databases">
        <authorList>
            <person name="Corre E."/>
            <person name="Pelletier E."/>
            <person name="Niang G."/>
            <person name="Scheremetjew M."/>
            <person name="Finn R."/>
            <person name="Kale V."/>
            <person name="Holt S."/>
            <person name="Cochrane G."/>
            <person name="Meng A."/>
            <person name="Brown T."/>
            <person name="Cohen L."/>
        </authorList>
    </citation>
    <scope>NUCLEOTIDE SEQUENCE</scope>
    <source>
        <strain evidence="9">GSBS06</strain>
    </source>
</reference>
<keyword evidence="3" id="KW-0378">Hydrolase</keyword>
<dbReference type="GO" id="GO:0141221">
    <property type="term" value="F:histone deacetylase activity, hydrolytic mechanism"/>
    <property type="evidence" value="ECO:0007669"/>
    <property type="project" value="UniProtKB-EC"/>
</dbReference>
<protein>
    <recommendedName>
        <fullName evidence="2">histone deacetylase</fullName>
        <ecNumber evidence="2">3.5.1.98</ecNumber>
    </recommendedName>
</protein>
<dbReference type="GO" id="GO:0000118">
    <property type="term" value="C:histone deacetylase complex"/>
    <property type="evidence" value="ECO:0007669"/>
    <property type="project" value="UniProtKB-ARBA"/>
</dbReference>
<dbReference type="PRINTS" id="PR01270">
    <property type="entry name" value="HDASUPER"/>
</dbReference>
<evidence type="ECO:0000256" key="2">
    <source>
        <dbReference type="ARBA" id="ARBA00012111"/>
    </source>
</evidence>
<feature type="active site" description="Proton acceptor" evidence="5">
    <location>
        <position position="147"/>
    </location>
</feature>
<feature type="binding site" evidence="6">
    <location>
        <position position="105"/>
    </location>
    <ligand>
        <name>substrate</name>
    </ligand>
</feature>
<dbReference type="AlphaFoldDB" id="A0A7S3PHC6"/>
<feature type="binding site" evidence="6">
    <location>
        <position position="155"/>
    </location>
    <ligand>
        <name>substrate</name>
    </ligand>
</feature>
<dbReference type="InterPro" id="IPR000286">
    <property type="entry name" value="HDACs"/>
</dbReference>
<feature type="binding site" evidence="6">
    <location>
        <position position="313"/>
    </location>
    <ligand>
        <name>substrate</name>
    </ligand>
</feature>
<accession>A0A7S3PHC6</accession>
<dbReference type="GO" id="GO:0046872">
    <property type="term" value="F:metal ion binding"/>
    <property type="evidence" value="ECO:0007669"/>
    <property type="project" value="UniProtKB-KW"/>
</dbReference>
<evidence type="ECO:0000256" key="1">
    <source>
        <dbReference type="ARBA" id="ARBA00006457"/>
    </source>
</evidence>
<feature type="domain" description="Histone deacetylase" evidence="8">
    <location>
        <begin position="40"/>
        <end position="328"/>
    </location>
</feature>
<dbReference type="GO" id="GO:0040029">
    <property type="term" value="P:epigenetic regulation of gene expression"/>
    <property type="evidence" value="ECO:0007669"/>
    <property type="project" value="TreeGrafter"/>
</dbReference>
<organism evidence="9">
    <name type="scientific">Aplanochytrium stocchinoi</name>
    <dbReference type="NCBI Taxonomy" id="215587"/>
    <lineage>
        <taxon>Eukaryota</taxon>
        <taxon>Sar</taxon>
        <taxon>Stramenopiles</taxon>
        <taxon>Bigyra</taxon>
        <taxon>Labyrinthulomycetes</taxon>
        <taxon>Thraustochytrida</taxon>
        <taxon>Thraustochytriidae</taxon>
        <taxon>Aplanochytrium</taxon>
    </lineage>
</organism>
<dbReference type="PANTHER" id="PTHR10625:SF10">
    <property type="entry name" value="HISTONE DEACETYLASE HDAC1"/>
    <property type="match status" value="1"/>
</dbReference>
<dbReference type="EC" id="3.5.1.98" evidence="2"/>
<dbReference type="InterPro" id="IPR003084">
    <property type="entry name" value="HDAC_I/II"/>
</dbReference>
<feature type="binding site" evidence="7">
    <location>
        <position position="274"/>
    </location>
    <ligand>
        <name>a divalent metal cation</name>
        <dbReference type="ChEBI" id="CHEBI:60240"/>
    </ligand>
</feature>
<dbReference type="PANTHER" id="PTHR10625">
    <property type="entry name" value="HISTONE DEACETYLASE HDAC1-RELATED"/>
    <property type="match status" value="1"/>
</dbReference>
<dbReference type="PRINTS" id="PR01271">
    <property type="entry name" value="HISDACETLASE"/>
</dbReference>
<evidence type="ECO:0000259" key="8">
    <source>
        <dbReference type="Pfam" id="PF00850"/>
    </source>
</evidence>
<comment type="similarity">
    <text evidence="1">Belongs to the histone deacetylase family. HD type 1 subfamily.</text>
</comment>
<evidence type="ECO:0000256" key="5">
    <source>
        <dbReference type="PIRSR" id="PIRSR037913-1"/>
    </source>
</evidence>